<organism evidence="2 3">
    <name type="scientific">Methylobacterium isbiliense</name>
    <dbReference type="NCBI Taxonomy" id="315478"/>
    <lineage>
        <taxon>Bacteria</taxon>
        <taxon>Pseudomonadati</taxon>
        <taxon>Pseudomonadota</taxon>
        <taxon>Alphaproteobacteria</taxon>
        <taxon>Hyphomicrobiales</taxon>
        <taxon>Methylobacteriaceae</taxon>
        <taxon>Methylobacterium</taxon>
    </lineage>
</organism>
<sequence length="102" mass="10806">MTSTKIMALAIVAGTLGFASAANAAPGAVAQAGMIAGDAPVQTVAMGCGPGWAPNAWGHCRPMYRPYGYGYGYRPYGYGYRPVYGYGYRPFGRPHGIAVRFY</sequence>
<evidence type="ECO:0008006" key="4">
    <source>
        <dbReference type="Google" id="ProtNLM"/>
    </source>
</evidence>
<dbReference type="Proteomes" id="UP001055153">
    <property type="component" value="Unassembled WGS sequence"/>
</dbReference>
<keyword evidence="3" id="KW-1185">Reference proteome</keyword>
<feature type="signal peptide" evidence="1">
    <location>
        <begin position="1"/>
        <end position="24"/>
    </location>
</feature>
<gene>
    <name evidence="2" type="ORF">GMJLKIPL_1955</name>
</gene>
<dbReference type="NCBIfam" id="NF047412">
    <property type="entry name" value="sig_GCG_CRPN_rpt"/>
    <property type="match status" value="1"/>
</dbReference>
<name>A0ABQ4SAN5_9HYPH</name>
<evidence type="ECO:0000313" key="2">
    <source>
        <dbReference type="EMBL" id="GJE00037.1"/>
    </source>
</evidence>
<feature type="chain" id="PRO_5047282508" description="Sulfur globule protein" evidence="1">
    <location>
        <begin position="25"/>
        <end position="102"/>
    </location>
</feature>
<accession>A0ABQ4SAN5</accession>
<dbReference type="InterPro" id="IPR058110">
    <property type="entry name" value="GCG_CRPN_dom"/>
</dbReference>
<keyword evidence="1" id="KW-0732">Signal</keyword>
<evidence type="ECO:0000313" key="3">
    <source>
        <dbReference type="Proteomes" id="UP001055153"/>
    </source>
</evidence>
<proteinExistence type="predicted"/>
<protein>
    <recommendedName>
        <fullName evidence="4">Sulfur globule protein</fullName>
    </recommendedName>
</protein>
<dbReference type="EMBL" id="BPQQ01000022">
    <property type="protein sequence ID" value="GJE00037.1"/>
    <property type="molecule type" value="Genomic_DNA"/>
</dbReference>
<reference evidence="2" key="2">
    <citation type="submission" date="2021-08" db="EMBL/GenBank/DDBJ databases">
        <authorList>
            <person name="Tani A."/>
            <person name="Ola A."/>
            <person name="Ogura Y."/>
            <person name="Katsura K."/>
            <person name="Hayashi T."/>
        </authorList>
    </citation>
    <scope>NUCLEOTIDE SEQUENCE</scope>
    <source>
        <strain evidence="2">DSM 17168</strain>
    </source>
</reference>
<reference evidence="2" key="1">
    <citation type="journal article" date="2021" name="Front. Microbiol.">
        <title>Comprehensive Comparative Genomics and Phenotyping of Methylobacterium Species.</title>
        <authorList>
            <person name="Alessa O."/>
            <person name="Ogura Y."/>
            <person name="Fujitani Y."/>
            <person name="Takami H."/>
            <person name="Hayashi T."/>
            <person name="Sahin N."/>
            <person name="Tani A."/>
        </authorList>
    </citation>
    <scope>NUCLEOTIDE SEQUENCE</scope>
    <source>
        <strain evidence="2">DSM 17168</strain>
    </source>
</reference>
<dbReference type="RefSeq" id="WP_238234916.1">
    <property type="nucleotide sequence ID" value="NZ_BPQQ01000022.1"/>
</dbReference>
<evidence type="ECO:0000256" key="1">
    <source>
        <dbReference type="SAM" id="SignalP"/>
    </source>
</evidence>
<comment type="caution">
    <text evidence="2">The sequence shown here is derived from an EMBL/GenBank/DDBJ whole genome shotgun (WGS) entry which is preliminary data.</text>
</comment>